<dbReference type="RefSeq" id="WP_123919641.1">
    <property type="nucleotide sequence ID" value="NZ_RKRA01000001.1"/>
</dbReference>
<organism evidence="1 2">
    <name type="scientific">Georgenia muralis</name>
    <dbReference type="NCBI Taxonomy" id="154117"/>
    <lineage>
        <taxon>Bacteria</taxon>
        <taxon>Bacillati</taxon>
        <taxon>Actinomycetota</taxon>
        <taxon>Actinomycetes</taxon>
        <taxon>Micrococcales</taxon>
        <taxon>Bogoriellaceae</taxon>
        <taxon>Georgenia</taxon>
    </lineage>
</organism>
<sequence>MTSTDAPATTTPPTLYAWLAGSTREDAITEHQVTVNLDWWNERTEDLPGGGQLVGADGASDGKAVVTRGQIFGLADDAVADATGHEALRLLWYALAWGSGPRAGRRSTAIRSIRQHPDHARVLHEAAVVARTDPAAAFRLLRPRHRNTITGLGPNFFTKFLYFAGGGRPEHPSVIVDQFVRASAHEHTGRQDARLAHRSQYSVDAYVATLDVLTGWAREASTENRPVATDEVERWAFEAGKQLR</sequence>
<gene>
    <name evidence="1" type="ORF">EDD32_3560</name>
</gene>
<accession>A0A3N4Z6H1</accession>
<name>A0A3N4Z6H1_9MICO</name>
<comment type="caution">
    <text evidence="1">The sequence shown here is derived from an EMBL/GenBank/DDBJ whole genome shotgun (WGS) entry which is preliminary data.</text>
</comment>
<dbReference type="EMBL" id="RKRA01000001">
    <property type="protein sequence ID" value="RPF29009.1"/>
    <property type="molecule type" value="Genomic_DNA"/>
</dbReference>
<protein>
    <submittedName>
        <fullName evidence="1">Uncharacterized protein</fullName>
    </submittedName>
</protein>
<evidence type="ECO:0000313" key="1">
    <source>
        <dbReference type="EMBL" id="RPF29009.1"/>
    </source>
</evidence>
<dbReference type="Proteomes" id="UP000280726">
    <property type="component" value="Unassembled WGS sequence"/>
</dbReference>
<dbReference type="InterPro" id="IPR048868">
    <property type="entry name" value="OGG-like_put"/>
</dbReference>
<dbReference type="AlphaFoldDB" id="A0A3N4Z6H1"/>
<dbReference type="Pfam" id="PF21790">
    <property type="entry name" value="OGG"/>
    <property type="match status" value="1"/>
</dbReference>
<evidence type="ECO:0000313" key="2">
    <source>
        <dbReference type="Proteomes" id="UP000280726"/>
    </source>
</evidence>
<proteinExistence type="predicted"/>
<reference evidence="1 2" key="1">
    <citation type="submission" date="2018-11" db="EMBL/GenBank/DDBJ databases">
        <title>Sequencing the genomes of 1000 actinobacteria strains.</title>
        <authorList>
            <person name="Klenk H.-P."/>
        </authorList>
    </citation>
    <scope>NUCLEOTIDE SEQUENCE [LARGE SCALE GENOMIC DNA]</scope>
    <source>
        <strain evidence="1 2">DSM 14418</strain>
    </source>
</reference>
<keyword evidence="2" id="KW-1185">Reference proteome</keyword>
<dbReference type="OrthoDB" id="4077754at2"/>